<protein>
    <submittedName>
        <fullName evidence="2">Uncharacterized protein</fullName>
    </submittedName>
</protein>
<name>A0A0S4UXX3_RALSL</name>
<reference evidence="2" key="1">
    <citation type="submission" date="2015-10" db="EMBL/GenBank/DDBJ databases">
        <authorList>
            <person name="Gilbert D.G."/>
        </authorList>
    </citation>
    <scope>NUCLEOTIDE SEQUENCE</scope>
    <source>
        <strain evidence="2">Phyl III-seqv23</strain>
    </source>
</reference>
<dbReference type="AlphaFoldDB" id="A0A0S4UXX3"/>
<organism evidence="2">
    <name type="scientific">Ralstonia solanacearum</name>
    <name type="common">Pseudomonas solanacearum</name>
    <dbReference type="NCBI Taxonomy" id="305"/>
    <lineage>
        <taxon>Bacteria</taxon>
        <taxon>Pseudomonadati</taxon>
        <taxon>Pseudomonadota</taxon>
        <taxon>Betaproteobacteria</taxon>
        <taxon>Burkholderiales</taxon>
        <taxon>Burkholderiaceae</taxon>
        <taxon>Ralstonia</taxon>
        <taxon>Ralstonia solanacearum species complex</taxon>
    </lineage>
</organism>
<evidence type="ECO:0000256" key="1">
    <source>
        <dbReference type="SAM" id="MobiDB-lite"/>
    </source>
</evidence>
<accession>A0A0S4UXX3</accession>
<evidence type="ECO:0000313" key="2">
    <source>
        <dbReference type="EMBL" id="CUV27131.1"/>
    </source>
</evidence>
<feature type="region of interest" description="Disordered" evidence="1">
    <location>
        <begin position="105"/>
        <end position="160"/>
    </location>
</feature>
<dbReference type="EMBL" id="LN899824">
    <property type="protein sequence ID" value="CUV27131.1"/>
    <property type="molecule type" value="Genomic_DNA"/>
</dbReference>
<proteinExistence type="predicted"/>
<sequence>MGACCLWLAQLAPATKLLSHVLRHQPRFVGNVALDKFALIRSRATCGHGKVELLSKPDSGRRPSWLSHDFGLGNFVRLCHSALHMKSVFSGWLLGSWLAGPLPRRRSPSKHERIDSGNGGDGLEPPLAPESSNDLDKRAQRRTTAALEISQSSNADACPRGKRGLVQVPVYPKRLQSFADFHFNLGRCPLRLGICCLHITLLTPIAGRS</sequence>
<gene>
    <name evidence="2" type="ORF">RUN1985_v1_30046</name>
</gene>